<sequence length="122" mass="14279">MTMPPMAANYVIRGNPKARLEVVQPPEEALSKLNDCLSKQRAKDGAALAKVKYELDLKHAEREDREKRNECEEEEYNDRKMQANREDKWNGLHRIHMMWESTKIPIARAKGERIFAEHFDAD</sequence>
<evidence type="ECO:0000313" key="2">
    <source>
        <dbReference type="Proteomes" id="UP000664032"/>
    </source>
</evidence>
<name>A0ACB8GML1_PSICU</name>
<evidence type="ECO:0000313" key="1">
    <source>
        <dbReference type="EMBL" id="KAH9476284.1"/>
    </source>
</evidence>
<accession>A0ACB8GML1</accession>
<keyword evidence="2" id="KW-1185">Reference proteome</keyword>
<dbReference type="EMBL" id="JAFIQS020000011">
    <property type="protein sequence ID" value="KAH9476284.1"/>
    <property type="molecule type" value="Genomic_DNA"/>
</dbReference>
<gene>
    <name evidence="1" type="ORF">JR316_0011857</name>
</gene>
<protein>
    <submittedName>
        <fullName evidence="1">Uncharacterized protein</fullName>
    </submittedName>
</protein>
<comment type="caution">
    <text evidence="1">The sequence shown here is derived from an EMBL/GenBank/DDBJ whole genome shotgun (WGS) entry which is preliminary data.</text>
</comment>
<proteinExistence type="predicted"/>
<reference evidence="1" key="1">
    <citation type="submission" date="2021-10" db="EMBL/GenBank/DDBJ databases">
        <title>Psilocybe cubensis genome.</title>
        <authorList>
            <person name="Mckernan K.J."/>
            <person name="Crawford S."/>
            <person name="Trippe A."/>
            <person name="Kane L.T."/>
            <person name="Mclaughlin S."/>
        </authorList>
    </citation>
    <scope>NUCLEOTIDE SEQUENCE</scope>
    <source>
        <strain evidence="1">MGC-MH-2018</strain>
    </source>
</reference>
<organism evidence="1 2">
    <name type="scientific">Psilocybe cubensis</name>
    <name type="common">Psychedelic mushroom</name>
    <name type="synonym">Stropharia cubensis</name>
    <dbReference type="NCBI Taxonomy" id="181762"/>
    <lineage>
        <taxon>Eukaryota</taxon>
        <taxon>Fungi</taxon>
        <taxon>Dikarya</taxon>
        <taxon>Basidiomycota</taxon>
        <taxon>Agaricomycotina</taxon>
        <taxon>Agaricomycetes</taxon>
        <taxon>Agaricomycetidae</taxon>
        <taxon>Agaricales</taxon>
        <taxon>Agaricineae</taxon>
        <taxon>Strophariaceae</taxon>
        <taxon>Psilocybe</taxon>
    </lineage>
</organism>
<dbReference type="Proteomes" id="UP000664032">
    <property type="component" value="Unassembled WGS sequence"/>
</dbReference>